<evidence type="ECO:0000256" key="2">
    <source>
        <dbReference type="ARBA" id="ARBA00023015"/>
    </source>
</evidence>
<dbReference type="AlphaFoldDB" id="A0A6J1CKW5"/>
<feature type="transmembrane region" description="Helical" evidence="6">
    <location>
        <begin position="616"/>
        <end position="633"/>
    </location>
</feature>
<dbReference type="InterPro" id="IPR003441">
    <property type="entry name" value="NAC-dom"/>
</dbReference>
<keyword evidence="8" id="KW-1185">Reference proteome</keyword>
<keyword evidence="5" id="KW-0539">Nucleus</keyword>
<keyword evidence="2" id="KW-0805">Transcription regulation</keyword>
<evidence type="ECO:0000313" key="9">
    <source>
        <dbReference type="RefSeq" id="XP_022141573.1"/>
    </source>
</evidence>
<accession>A0A6J1CKW5</accession>
<dbReference type="GO" id="GO:0006355">
    <property type="term" value="P:regulation of DNA-templated transcription"/>
    <property type="evidence" value="ECO:0007669"/>
    <property type="project" value="InterPro"/>
</dbReference>
<evidence type="ECO:0000256" key="6">
    <source>
        <dbReference type="SAM" id="Phobius"/>
    </source>
</evidence>
<feature type="domain" description="NAC" evidence="7">
    <location>
        <begin position="6"/>
        <end position="157"/>
    </location>
</feature>
<dbReference type="SUPFAM" id="SSF101941">
    <property type="entry name" value="NAC domain"/>
    <property type="match status" value="1"/>
</dbReference>
<proteinExistence type="predicted"/>
<name>A0A6J1CKW5_MOMCH</name>
<evidence type="ECO:0000313" key="8">
    <source>
        <dbReference type="Proteomes" id="UP000504603"/>
    </source>
</evidence>
<dbReference type="FunFam" id="2.170.150.80:FF:000002">
    <property type="entry name" value="Nac domain-containing protein 86"/>
    <property type="match status" value="1"/>
</dbReference>
<evidence type="ECO:0000256" key="4">
    <source>
        <dbReference type="ARBA" id="ARBA00023163"/>
    </source>
</evidence>
<sequence length="634" mass="72093">MAPVSLPPGFRFHPTDEELVAYYLKRKINGREIELEIIPEVDLYKCEPWDLPGKSLLPSKDLEWYFFSPRDRKYPNGSRTNRATKAGYWKATGKDRKVNSQSRPVGMKKTLVYYRGRAPHGARTDWVMHEYRLDDRECEAASNGLQDAYALCRVFKKSPTTIAPKIEDNQQYCNITSSSNQFLNSDQSSELYSEGRCEEPESSNYSMPFDGFQSHMVNKDCSFDMFGGRREGKWSRFLSQEASNSAPSFQSYANIPYPPSKVDIALECARLQHRFTLPPLEVEDFPHSGYSDHFKTPQPVNPAMLGGGSETSTDILQEILSVAQASHELANQSCVVEAETWDGGLANVYTCSNNNDDFTFMAPKDCFQDWSSVGRFDVESSWEDPYSKCIDVGDADGAIGVENLRWVGMSNQVLDESCMEDSKLVPIENISSFQMEDQNQLQEDQNSQMNDDFALSFINDDDRDHINFDMEGSNNTIAHYSSSPSFEVVEEIKVNHGLFISTRQVAETFFHQTMPSETVKVHSLNSFTAPNLISFHERTSERKVSFFNGSSLKKPWNNFQRKIVSILELLLIFTVYSQEEEEKEEENGEKLLSEDGEWNKSKVNGGAFNLILKNTVIFFSIASLALCTIWVNYN</sequence>
<evidence type="ECO:0000256" key="3">
    <source>
        <dbReference type="ARBA" id="ARBA00023125"/>
    </source>
</evidence>
<dbReference type="PANTHER" id="PTHR31744">
    <property type="entry name" value="PROTEIN CUP-SHAPED COTYLEDON 2-RELATED"/>
    <property type="match status" value="1"/>
</dbReference>
<evidence type="ECO:0000259" key="7">
    <source>
        <dbReference type="PROSITE" id="PS51005"/>
    </source>
</evidence>
<dbReference type="PROSITE" id="PS51005">
    <property type="entry name" value="NAC"/>
    <property type="match status" value="1"/>
</dbReference>
<keyword evidence="3" id="KW-0238">DNA-binding</keyword>
<dbReference type="RefSeq" id="XP_022141573.1">
    <property type="nucleotide sequence ID" value="XM_022285881.1"/>
</dbReference>
<comment type="subcellular location">
    <subcellularLocation>
        <location evidence="1">Nucleus</location>
    </subcellularLocation>
</comment>
<dbReference type="Gene3D" id="2.170.150.80">
    <property type="entry name" value="NAC domain"/>
    <property type="match status" value="1"/>
</dbReference>
<dbReference type="Proteomes" id="UP000504603">
    <property type="component" value="Unplaced"/>
</dbReference>
<evidence type="ECO:0000256" key="5">
    <source>
        <dbReference type="ARBA" id="ARBA00023242"/>
    </source>
</evidence>
<dbReference type="OrthoDB" id="1860415at2759"/>
<evidence type="ECO:0000256" key="1">
    <source>
        <dbReference type="ARBA" id="ARBA00004123"/>
    </source>
</evidence>
<keyword evidence="6" id="KW-0812">Transmembrane</keyword>
<dbReference type="PANTHER" id="PTHR31744:SF210">
    <property type="entry name" value="NAC DOMAIN-CONTAINING PROTEIN 86-LIKE"/>
    <property type="match status" value="1"/>
</dbReference>
<dbReference type="KEGG" id="mcha:111011903"/>
<reference evidence="9" key="1">
    <citation type="submission" date="2025-08" db="UniProtKB">
        <authorList>
            <consortium name="RefSeq"/>
        </authorList>
    </citation>
    <scope>IDENTIFICATION</scope>
    <source>
        <strain evidence="9">OHB3-1</strain>
    </source>
</reference>
<dbReference type="InterPro" id="IPR036093">
    <property type="entry name" value="NAC_dom_sf"/>
</dbReference>
<dbReference type="GO" id="GO:0003677">
    <property type="term" value="F:DNA binding"/>
    <property type="evidence" value="ECO:0007669"/>
    <property type="project" value="UniProtKB-KW"/>
</dbReference>
<gene>
    <name evidence="9" type="primary">LOC111011903</name>
</gene>
<keyword evidence="6" id="KW-0472">Membrane</keyword>
<keyword evidence="4" id="KW-0804">Transcription</keyword>
<dbReference type="GO" id="GO:0005634">
    <property type="term" value="C:nucleus"/>
    <property type="evidence" value="ECO:0007669"/>
    <property type="project" value="UniProtKB-SubCell"/>
</dbReference>
<organism evidence="8 9">
    <name type="scientific">Momordica charantia</name>
    <name type="common">Bitter gourd</name>
    <name type="synonym">Balsam pear</name>
    <dbReference type="NCBI Taxonomy" id="3673"/>
    <lineage>
        <taxon>Eukaryota</taxon>
        <taxon>Viridiplantae</taxon>
        <taxon>Streptophyta</taxon>
        <taxon>Embryophyta</taxon>
        <taxon>Tracheophyta</taxon>
        <taxon>Spermatophyta</taxon>
        <taxon>Magnoliopsida</taxon>
        <taxon>eudicotyledons</taxon>
        <taxon>Gunneridae</taxon>
        <taxon>Pentapetalae</taxon>
        <taxon>rosids</taxon>
        <taxon>fabids</taxon>
        <taxon>Cucurbitales</taxon>
        <taxon>Cucurbitaceae</taxon>
        <taxon>Momordiceae</taxon>
        <taxon>Momordica</taxon>
    </lineage>
</organism>
<dbReference type="Pfam" id="PF02365">
    <property type="entry name" value="NAM"/>
    <property type="match status" value="1"/>
</dbReference>
<keyword evidence="6" id="KW-1133">Transmembrane helix</keyword>
<protein>
    <submittedName>
        <fullName evidence="9">NAC domain-containing protein 86-like</fullName>
    </submittedName>
</protein>
<dbReference type="GeneID" id="111011903"/>